<evidence type="ECO:0000256" key="9">
    <source>
        <dbReference type="ARBA" id="ARBA00023204"/>
    </source>
</evidence>
<reference evidence="18 19" key="1">
    <citation type="submission" date="2024-07" db="EMBL/GenBank/DDBJ databases">
        <title>Genomic Encyclopedia of Type Strains, Phase V (KMG-V): Genome sequencing to study the core and pangenomes of soil and plant-associated prokaryotes.</title>
        <authorList>
            <person name="Whitman W."/>
        </authorList>
    </citation>
    <scope>NUCLEOTIDE SEQUENCE [LARGE SCALE GENOMIC DNA]</scope>
    <source>
        <strain evidence="18 19">USDA 222</strain>
    </source>
</reference>
<dbReference type="InterPro" id="IPR000212">
    <property type="entry name" value="DNA_helicase_UvrD/REP"/>
</dbReference>
<keyword evidence="6" id="KW-0269">Exonuclease</keyword>
<evidence type="ECO:0000256" key="7">
    <source>
        <dbReference type="ARBA" id="ARBA00022840"/>
    </source>
</evidence>
<protein>
    <recommendedName>
        <fullName evidence="12">DNA 3'-5' helicase</fullName>
        <ecNumber evidence="12">5.6.2.4</ecNumber>
    </recommendedName>
</protein>
<comment type="catalytic activity">
    <reaction evidence="11">
        <text>Couples ATP hydrolysis with the unwinding of duplex DNA by translocating in the 3'-5' direction.</text>
        <dbReference type="EC" id="5.6.2.4"/>
    </reaction>
</comment>
<evidence type="ECO:0000259" key="16">
    <source>
        <dbReference type="PROSITE" id="PS51198"/>
    </source>
</evidence>
<gene>
    <name evidence="18" type="ORF">ABH992_000313</name>
</gene>
<evidence type="ECO:0000256" key="6">
    <source>
        <dbReference type="ARBA" id="ARBA00022839"/>
    </source>
</evidence>
<dbReference type="Pfam" id="PF12705">
    <property type="entry name" value="PDDEXK_1"/>
    <property type="match status" value="1"/>
</dbReference>
<dbReference type="Gene3D" id="1.10.486.10">
    <property type="entry name" value="PCRA, domain 4"/>
    <property type="match status" value="1"/>
</dbReference>
<keyword evidence="4 14" id="KW-0378">Hydrolase</keyword>
<name>A0ABV4G7N9_9BRAD</name>
<evidence type="ECO:0000313" key="19">
    <source>
        <dbReference type="Proteomes" id="UP001565474"/>
    </source>
</evidence>
<keyword evidence="3" id="KW-0227">DNA damage</keyword>
<feature type="domain" description="UvrD-like helicase C-terminal" evidence="17">
    <location>
        <begin position="466"/>
        <end position="769"/>
    </location>
</feature>
<keyword evidence="2 14" id="KW-0547">Nucleotide-binding</keyword>
<evidence type="ECO:0000256" key="2">
    <source>
        <dbReference type="ARBA" id="ARBA00022741"/>
    </source>
</evidence>
<dbReference type="InterPro" id="IPR014016">
    <property type="entry name" value="UvrD-like_ATP-bd"/>
</dbReference>
<evidence type="ECO:0000256" key="13">
    <source>
        <dbReference type="ARBA" id="ARBA00048988"/>
    </source>
</evidence>
<evidence type="ECO:0000256" key="1">
    <source>
        <dbReference type="ARBA" id="ARBA00022722"/>
    </source>
</evidence>
<evidence type="ECO:0000256" key="4">
    <source>
        <dbReference type="ARBA" id="ARBA00022801"/>
    </source>
</evidence>
<dbReference type="Gene3D" id="3.40.50.300">
    <property type="entry name" value="P-loop containing nucleotide triphosphate hydrolases"/>
    <property type="match status" value="4"/>
</dbReference>
<dbReference type="RefSeq" id="WP_036046175.1">
    <property type="nucleotide sequence ID" value="NZ_JBGBYH010000001.1"/>
</dbReference>
<dbReference type="PANTHER" id="PTHR11070">
    <property type="entry name" value="UVRD / RECB / PCRA DNA HELICASE FAMILY MEMBER"/>
    <property type="match status" value="1"/>
</dbReference>
<dbReference type="InterPro" id="IPR014017">
    <property type="entry name" value="DNA_helicase_UvrD-like_C"/>
</dbReference>
<evidence type="ECO:0000259" key="15">
    <source>
        <dbReference type="PROSITE" id="PS50206"/>
    </source>
</evidence>
<feature type="binding site" evidence="14">
    <location>
        <begin position="24"/>
        <end position="31"/>
    </location>
    <ligand>
        <name>ATP</name>
        <dbReference type="ChEBI" id="CHEBI:30616"/>
    </ligand>
</feature>
<dbReference type="PROSITE" id="PS50206">
    <property type="entry name" value="RHODANESE_3"/>
    <property type="match status" value="1"/>
</dbReference>
<keyword evidence="5 14" id="KW-0347">Helicase</keyword>
<dbReference type="Proteomes" id="UP001565474">
    <property type="component" value="Unassembled WGS sequence"/>
</dbReference>
<dbReference type="InterPro" id="IPR038726">
    <property type="entry name" value="PDDEXK_AddAB-type"/>
</dbReference>
<dbReference type="PROSITE" id="PS51217">
    <property type="entry name" value="UVRD_HELICASE_CTER"/>
    <property type="match status" value="1"/>
</dbReference>
<dbReference type="InterPro" id="IPR011604">
    <property type="entry name" value="PDDEXK-like_dom_sf"/>
</dbReference>
<evidence type="ECO:0000256" key="12">
    <source>
        <dbReference type="ARBA" id="ARBA00034808"/>
    </source>
</evidence>
<keyword evidence="7 14" id="KW-0067">ATP-binding</keyword>
<dbReference type="PANTHER" id="PTHR11070:SF23">
    <property type="entry name" value="RECBCD ENZYME SUBUNIT RECB"/>
    <property type="match status" value="1"/>
</dbReference>
<dbReference type="EMBL" id="JBGBZN010000001">
    <property type="protein sequence ID" value="MEY9467914.1"/>
    <property type="molecule type" value="Genomic_DNA"/>
</dbReference>
<evidence type="ECO:0000256" key="10">
    <source>
        <dbReference type="ARBA" id="ARBA00023235"/>
    </source>
</evidence>
<organism evidence="18 19">
    <name type="scientific">Bradyrhizobium yuanmingense</name>
    <dbReference type="NCBI Taxonomy" id="108015"/>
    <lineage>
        <taxon>Bacteria</taxon>
        <taxon>Pseudomonadati</taxon>
        <taxon>Pseudomonadota</taxon>
        <taxon>Alphaproteobacteria</taxon>
        <taxon>Hyphomicrobiales</taxon>
        <taxon>Nitrobacteraceae</taxon>
        <taxon>Bradyrhizobium</taxon>
    </lineage>
</organism>
<comment type="caution">
    <text evidence="18">The sequence shown here is derived from an EMBL/GenBank/DDBJ whole genome shotgun (WGS) entry which is preliminary data.</text>
</comment>
<evidence type="ECO:0000256" key="5">
    <source>
        <dbReference type="ARBA" id="ARBA00022806"/>
    </source>
</evidence>
<keyword evidence="9" id="KW-0234">DNA repair</keyword>
<keyword evidence="8" id="KW-0238">DNA-binding</keyword>
<dbReference type="SUPFAM" id="SSF52540">
    <property type="entry name" value="P-loop containing nucleoside triphosphate hydrolases"/>
    <property type="match status" value="1"/>
</dbReference>
<evidence type="ECO:0000256" key="11">
    <source>
        <dbReference type="ARBA" id="ARBA00034617"/>
    </source>
</evidence>
<keyword evidence="10" id="KW-0413">Isomerase</keyword>
<dbReference type="InterPro" id="IPR027417">
    <property type="entry name" value="P-loop_NTPase"/>
</dbReference>
<keyword evidence="1" id="KW-0540">Nuclease</keyword>
<evidence type="ECO:0000256" key="8">
    <source>
        <dbReference type="ARBA" id="ARBA00023125"/>
    </source>
</evidence>
<feature type="domain" description="UvrD-like helicase ATP-binding" evidence="16">
    <location>
        <begin position="3"/>
        <end position="465"/>
    </location>
</feature>
<dbReference type="InterPro" id="IPR001763">
    <property type="entry name" value="Rhodanese-like_dom"/>
</dbReference>
<comment type="catalytic activity">
    <reaction evidence="13">
        <text>ATP + H2O = ADP + phosphate + H(+)</text>
        <dbReference type="Rhea" id="RHEA:13065"/>
        <dbReference type="ChEBI" id="CHEBI:15377"/>
        <dbReference type="ChEBI" id="CHEBI:15378"/>
        <dbReference type="ChEBI" id="CHEBI:30616"/>
        <dbReference type="ChEBI" id="CHEBI:43474"/>
        <dbReference type="ChEBI" id="CHEBI:456216"/>
        <dbReference type="EC" id="5.6.2.4"/>
    </reaction>
</comment>
<dbReference type="Pfam" id="PF13361">
    <property type="entry name" value="UvrD_C"/>
    <property type="match status" value="1"/>
</dbReference>
<proteinExistence type="predicted"/>
<dbReference type="Pfam" id="PF00580">
    <property type="entry name" value="UvrD-helicase"/>
    <property type="match status" value="1"/>
</dbReference>
<dbReference type="Gene3D" id="3.90.320.10">
    <property type="match status" value="1"/>
</dbReference>
<dbReference type="PROSITE" id="PS51198">
    <property type="entry name" value="UVRD_HELICASE_ATP_BIND"/>
    <property type="match status" value="1"/>
</dbReference>
<evidence type="ECO:0000313" key="18">
    <source>
        <dbReference type="EMBL" id="MEY9467914.1"/>
    </source>
</evidence>
<evidence type="ECO:0000256" key="14">
    <source>
        <dbReference type="PROSITE-ProRule" id="PRU00560"/>
    </source>
</evidence>
<evidence type="ECO:0000256" key="3">
    <source>
        <dbReference type="ARBA" id="ARBA00022763"/>
    </source>
</evidence>
<keyword evidence="19" id="KW-1185">Reference proteome</keyword>
<evidence type="ECO:0000259" key="17">
    <source>
        <dbReference type="PROSITE" id="PS51217"/>
    </source>
</evidence>
<accession>A0ABV4G7N9</accession>
<sequence>MTLADDTARLRILTDLDATLLVEAAAGTGKTALMAGRLTMLLTRGVEPAAIAAITFTELAASGLAARMQRYVEDLLAGRVPQPLRLALPNGLSADQRRALSGAAAKLDELTTATIHAFCQTIICSYAVEADIDPGARILDAAQAAAAFDSVFEQWLKRRLNAPERPGDAIATLSRDDPRRIVDTLQALARFRLKHRGARTLPADLGGRPDIDLVEAAADFRGWISSQPVEPKTLELVGELETLANFYAGSSDPPPDFATLWRLAHPPRLACMRRHSFDLLAPRRKSAWERVAGKERGALLNDEAAARFEWVNRCYRTVLGRFATALVAQLAAELDEVLDDYAAFKRAAAVLDFDDLLEKARALVRQHDDVRRALGERYRHIFIDEFQDTDPVQTEILFGIAGTDRAERWQDGVLRAGALFMVGDPKQAIYRFRGADIGSYSQARAAIERQLPQNIVQVTANFRSRPGILAHVNRCFARPLSGDGQPGYVPLTPTLDGPDHDLPCAARITVDVPPDSRPAQIRDAEAEAVADLCSRLIGNLPIRDEDGVTRPLMAGGIALLAPTGAELWRYERALEQRGLPIASQAGKSLFRRQEIQDLLALARALADAGDTLAFGALLRGPLVGLTEEELLDITAALLAHPDRAAAPQRFSILTNIDHVAHPLARRTLAILQDLRRRARATTPALLLAEAVERIAVRPALAARESDRSARAAANVEAFLERARPYGVRGLKKFVRDLAREWRDGVPHNEGRVDAEGDAIEIITIHSAKGLEWPVVIPINTGTLLRSRDAFVYRADDETLHWLIGDVVPPELLRALESEDDSLARERERLWYVACTRARELLIVPELPQAEQRSWARIVDLAHQDLPQLVASHLTPVARVTDVEVVNTQTQKVFGAECAAIAAAATPLQWLRPSDHDPDRMPIGEVIAIEPGDNPAIELPVGAGRVRGLVLHKLMEELLTGELAEEISVIAARARLLMTQLIVDADEGAQLPDPEEIAATVRRTLALPEIAKLRPSLVPEWPIYAILSASPEPLALAGRIDAIGLQDNQPVVVVDWKSDVSPSEQDAREHSTQVANYLRATGVPRGAIVYMTTGVIRWVSASAPQGDP</sequence>
<dbReference type="EC" id="5.6.2.4" evidence="12"/>
<feature type="domain" description="Rhodanese" evidence="15">
    <location>
        <begin position="1021"/>
        <end position="1106"/>
    </location>
</feature>